<feature type="compositionally biased region" description="Low complexity" evidence="2">
    <location>
        <begin position="388"/>
        <end position="401"/>
    </location>
</feature>
<feature type="compositionally biased region" description="Low complexity" evidence="2">
    <location>
        <begin position="422"/>
        <end position="434"/>
    </location>
</feature>
<proteinExistence type="predicted"/>
<feature type="coiled-coil region" evidence="1">
    <location>
        <begin position="907"/>
        <end position="934"/>
    </location>
</feature>
<feature type="compositionally biased region" description="Pro residues" evidence="2">
    <location>
        <begin position="288"/>
        <end position="299"/>
    </location>
</feature>
<keyword evidence="1" id="KW-0175">Coiled coil</keyword>
<evidence type="ECO:0000256" key="2">
    <source>
        <dbReference type="SAM" id="MobiDB-lite"/>
    </source>
</evidence>
<organism evidence="3 4">
    <name type="scientific">Cerrena zonata</name>
    <dbReference type="NCBI Taxonomy" id="2478898"/>
    <lineage>
        <taxon>Eukaryota</taxon>
        <taxon>Fungi</taxon>
        <taxon>Dikarya</taxon>
        <taxon>Basidiomycota</taxon>
        <taxon>Agaricomycotina</taxon>
        <taxon>Agaricomycetes</taxon>
        <taxon>Polyporales</taxon>
        <taxon>Cerrenaceae</taxon>
        <taxon>Cerrena</taxon>
    </lineage>
</organism>
<protein>
    <recommendedName>
        <fullName evidence="5">Rgp1-domain-containing protein</fullName>
    </recommendedName>
</protein>
<feature type="compositionally biased region" description="Polar residues" evidence="2">
    <location>
        <begin position="113"/>
        <end position="122"/>
    </location>
</feature>
<dbReference type="Proteomes" id="UP001385951">
    <property type="component" value="Unassembled WGS sequence"/>
</dbReference>
<feature type="compositionally biased region" description="Polar residues" evidence="2">
    <location>
        <begin position="48"/>
        <end position="59"/>
    </location>
</feature>
<name>A0AAW0GUN1_9APHY</name>
<feature type="region of interest" description="Disordered" evidence="2">
    <location>
        <begin position="273"/>
        <end position="322"/>
    </location>
</feature>
<dbReference type="AlphaFoldDB" id="A0AAW0GUN1"/>
<feature type="region of interest" description="Disordered" evidence="2">
    <location>
        <begin position="376"/>
        <end position="411"/>
    </location>
</feature>
<gene>
    <name evidence="3" type="ORF">QCA50_001338</name>
</gene>
<evidence type="ECO:0000256" key="1">
    <source>
        <dbReference type="SAM" id="Coils"/>
    </source>
</evidence>
<keyword evidence="4" id="KW-1185">Reference proteome</keyword>
<feature type="region of interest" description="Disordered" evidence="2">
    <location>
        <begin position="422"/>
        <end position="441"/>
    </location>
</feature>
<dbReference type="Pfam" id="PF08737">
    <property type="entry name" value="Rgp1"/>
    <property type="match status" value="1"/>
</dbReference>
<evidence type="ECO:0000313" key="3">
    <source>
        <dbReference type="EMBL" id="KAK7694158.1"/>
    </source>
</evidence>
<accession>A0AAW0GUN1</accession>
<evidence type="ECO:0000313" key="4">
    <source>
        <dbReference type="Proteomes" id="UP001385951"/>
    </source>
</evidence>
<dbReference type="EMBL" id="JASBNA010000002">
    <property type="protein sequence ID" value="KAK7694158.1"/>
    <property type="molecule type" value="Genomic_DNA"/>
</dbReference>
<comment type="caution">
    <text evidence="3">The sequence shown here is derived from an EMBL/GenBank/DDBJ whole genome shotgun (WGS) entry which is preliminary data.</text>
</comment>
<sequence length="967" mass="103131">MSTTETVIDESIRVVLQPSQASYFAGEPFTISITLTNTRTPEAPQPPRSASHSSSTIFHQQHKRSAHSISSVPLARPPTSPGTKTAFPALPNKQEKSGSTVARRGLIGVGKVSGNTDGTRASKSLDDISAEGSEHPQASRRPALTKSLSVSIPPDEVREQIQIQTQEDTRGKSPLRTVRDQEIRHSPTSPRISSPLARAHAMANFNFRISVPPPSLSPFNPAPTPSASTSTFSLSLDPIAEINGSPLPPFTPSFPSPVPETSVADFRTSLPNVTVTGATPKKAAYSYPPKPSGQPGPPRRPAHLGLGHGPPPSSLRGPKASSSTFLPVNSELILYSYAQLVGSLSITPLPGSNPTPEQMRALQTVRTNLVKKQAIGGGSMDLTSAGGSLSPTPSGRSVSSSGRRHGRSNSLTGSVFSLLSSSTSAPTVTSTSQSWTPGHKARTPSMFSGLFSASSTSLSSPGLENGAGTGVGLGLTVDEETIDPDVPLPTFEVQPAMLAVDLSLGPGESRSYTYTITLPENLPPTFRGRALKLSYQFILGICRAASAPSSTTSGNSRSRVMKVPIRVYNHVFVGRPPSPYDLLWPVESRKQRHLQSAAKVVEQYPGGLQRQALVSVPNGKPPEPTTEGTTYHDLQAYARTLLASATASKARSSNGIPDHIAFHAGEAQGHETEGVSGCREAVEILTRNPKKLSYDVNKDGVKVAVLTFTKSAYRLGEPVFGVVELNERTSRARVLKLSALLEAHESLPGCIAPSNNSRHLRRVHAEHHSSFMTSTLRTTFSLDIPSDGSPAFQVDVKGSSIFPASRSSNNPGGLEWKVRLCLLVSVGSSTSRTDGNGVRLKNLVNDGANGEWGSSWKASNTIAPMERPDLEAAANGNGKDDPPTPSTARSWMSFFTTNLLGASDIGYHDGDEDIDEEEEEAKRVREDAYGGEEEWKELRVEMVECEVPIKVWPGNTAFKATEVVFEV</sequence>
<dbReference type="PANTHER" id="PTHR12507">
    <property type="entry name" value="REDUCED GROWTH PHENOTYPE 1 RGP1, YEAST -RELATED"/>
    <property type="match status" value="1"/>
</dbReference>
<dbReference type="InterPro" id="IPR014848">
    <property type="entry name" value="Rgp1"/>
</dbReference>
<reference evidence="3 4" key="1">
    <citation type="submission" date="2022-09" db="EMBL/GenBank/DDBJ databases">
        <authorList>
            <person name="Palmer J.M."/>
        </authorList>
    </citation>
    <scope>NUCLEOTIDE SEQUENCE [LARGE SCALE GENOMIC DNA]</scope>
    <source>
        <strain evidence="3 4">DSM 7382</strain>
    </source>
</reference>
<evidence type="ECO:0008006" key="5">
    <source>
        <dbReference type="Google" id="ProtNLM"/>
    </source>
</evidence>
<feature type="region of interest" description="Disordered" evidence="2">
    <location>
        <begin position="38"/>
        <end position="155"/>
    </location>
</feature>